<sequence>MTETGAAALIGDYVVNALGGAGPLAVLAGIFIVSATITQFISNTSSALVMMPIGLATASELGVSALPMMLGVAMGASASFLTPFANGVSLMVYGPGGYKFGDFWKLGFLVMAWALIVTLVVVPLYWKF</sequence>
<organism evidence="9 10">
    <name type="scientific">Dongia soli</name>
    <dbReference type="NCBI Taxonomy" id="600628"/>
    <lineage>
        <taxon>Bacteria</taxon>
        <taxon>Pseudomonadati</taxon>
        <taxon>Pseudomonadota</taxon>
        <taxon>Alphaproteobacteria</taxon>
        <taxon>Rhodospirillales</taxon>
        <taxon>Dongiaceae</taxon>
        <taxon>Dongia</taxon>
    </lineage>
</organism>
<name>A0ABU5EEU6_9PROT</name>
<dbReference type="PANTHER" id="PTHR43652:SF2">
    <property type="entry name" value="BASIC AMINO ACID ANTIPORTER YFCC-RELATED"/>
    <property type="match status" value="1"/>
</dbReference>
<keyword evidence="6 7" id="KW-0472">Membrane</keyword>
<feature type="transmembrane region" description="Helical" evidence="7">
    <location>
        <begin position="106"/>
        <end position="126"/>
    </location>
</feature>
<feature type="transmembrane region" description="Helical" evidence="7">
    <location>
        <begin position="72"/>
        <end position="94"/>
    </location>
</feature>
<evidence type="ECO:0000313" key="10">
    <source>
        <dbReference type="Proteomes" id="UP001279642"/>
    </source>
</evidence>
<gene>
    <name evidence="9" type="ORF">SMD27_17985</name>
</gene>
<evidence type="ECO:0000256" key="7">
    <source>
        <dbReference type="SAM" id="Phobius"/>
    </source>
</evidence>
<keyword evidence="10" id="KW-1185">Reference proteome</keyword>
<evidence type="ECO:0000259" key="8">
    <source>
        <dbReference type="Pfam" id="PF03600"/>
    </source>
</evidence>
<dbReference type="EMBL" id="JAXCLW010000006">
    <property type="protein sequence ID" value="MDY0884738.1"/>
    <property type="molecule type" value="Genomic_DNA"/>
</dbReference>
<evidence type="ECO:0000256" key="3">
    <source>
        <dbReference type="ARBA" id="ARBA00022692"/>
    </source>
</evidence>
<dbReference type="Pfam" id="PF03600">
    <property type="entry name" value="CitMHS"/>
    <property type="match status" value="1"/>
</dbReference>
<comment type="subcellular location">
    <subcellularLocation>
        <location evidence="1">Membrane</location>
        <topology evidence="1">Multi-pass membrane protein</topology>
    </subcellularLocation>
</comment>
<keyword evidence="3 7" id="KW-0812">Transmembrane</keyword>
<comment type="caution">
    <text evidence="9">The sequence shown here is derived from an EMBL/GenBank/DDBJ whole genome shotgun (WGS) entry which is preliminary data.</text>
</comment>
<accession>A0ABU5EEU6</accession>
<dbReference type="RefSeq" id="WP_320509812.1">
    <property type="nucleotide sequence ID" value="NZ_JAXCLW010000006.1"/>
</dbReference>
<reference evidence="9 10" key="1">
    <citation type="journal article" date="2016" name="Antonie Van Leeuwenhoek">
        <title>Dongia soli sp. nov., isolated from soil from Dokdo, Korea.</title>
        <authorList>
            <person name="Kim D.U."/>
            <person name="Lee H."/>
            <person name="Kim H."/>
            <person name="Kim S.G."/>
            <person name="Ka J.O."/>
        </authorList>
    </citation>
    <scope>NUCLEOTIDE SEQUENCE [LARGE SCALE GENOMIC DNA]</scope>
    <source>
        <strain evidence="9 10">D78</strain>
    </source>
</reference>
<feature type="transmembrane region" description="Helical" evidence="7">
    <location>
        <begin position="20"/>
        <end position="41"/>
    </location>
</feature>
<evidence type="ECO:0000256" key="4">
    <source>
        <dbReference type="ARBA" id="ARBA00022737"/>
    </source>
</evidence>
<keyword evidence="4" id="KW-0677">Repeat</keyword>
<proteinExistence type="predicted"/>
<dbReference type="PANTHER" id="PTHR43652">
    <property type="entry name" value="BASIC AMINO ACID ANTIPORTER YFCC-RELATED"/>
    <property type="match status" value="1"/>
</dbReference>
<evidence type="ECO:0000256" key="2">
    <source>
        <dbReference type="ARBA" id="ARBA00022448"/>
    </source>
</evidence>
<evidence type="ECO:0000256" key="5">
    <source>
        <dbReference type="ARBA" id="ARBA00022989"/>
    </source>
</evidence>
<evidence type="ECO:0000256" key="6">
    <source>
        <dbReference type="ARBA" id="ARBA00023136"/>
    </source>
</evidence>
<keyword evidence="5 7" id="KW-1133">Transmembrane helix</keyword>
<keyword evidence="2" id="KW-0813">Transport</keyword>
<protein>
    <submittedName>
        <fullName evidence="9">SLC13 family permease</fullName>
    </submittedName>
</protein>
<dbReference type="InterPro" id="IPR004680">
    <property type="entry name" value="Cit_transptr-like_dom"/>
</dbReference>
<evidence type="ECO:0000256" key="1">
    <source>
        <dbReference type="ARBA" id="ARBA00004141"/>
    </source>
</evidence>
<dbReference type="InterPro" id="IPR051679">
    <property type="entry name" value="DASS-Related_Transporters"/>
</dbReference>
<evidence type="ECO:0000313" key="9">
    <source>
        <dbReference type="EMBL" id="MDY0884738.1"/>
    </source>
</evidence>
<feature type="domain" description="Citrate transporter-like" evidence="8">
    <location>
        <begin position="1"/>
        <end position="124"/>
    </location>
</feature>
<dbReference type="Proteomes" id="UP001279642">
    <property type="component" value="Unassembled WGS sequence"/>
</dbReference>